<name>A0ABW5JYN9_9FLAO</name>
<evidence type="ECO:0008006" key="4">
    <source>
        <dbReference type="Google" id="ProtNLM"/>
    </source>
</evidence>
<protein>
    <recommendedName>
        <fullName evidence="4">Chloroplast import component protein (Tic20)</fullName>
    </recommendedName>
</protein>
<sequence length="114" mass="12804">MTEQTIQEGKKLAIIAYITIFGPVIAYFLNNDKKNDFSSFHIRQGLGLWIMFLLLGRVISSFDSWLISSSFYLCFAVLFIYGISSAISGKIQHVPLVGAFFQKLFANIGKPESN</sequence>
<proteinExistence type="predicted"/>
<evidence type="ECO:0000313" key="3">
    <source>
        <dbReference type="Proteomes" id="UP001597467"/>
    </source>
</evidence>
<keyword evidence="1" id="KW-1133">Transmembrane helix</keyword>
<dbReference type="EMBL" id="JBHULM010000007">
    <property type="protein sequence ID" value="MFD2541607.1"/>
    <property type="molecule type" value="Genomic_DNA"/>
</dbReference>
<accession>A0ABW5JYN9</accession>
<feature type="transmembrane region" description="Helical" evidence="1">
    <location>
        <begin position="65"/>
        <end position="83"/>
    </location>
</feature>
<organism evidence="2 3">
    <name type="scientific">Lacinutrix gracilariae</name>
    <dbReference type="NCBI Taxonomy" id="1747198"/>
    <lineage>
        <taxon>Bacteria</taxon>
        <taxon>Pseudomonadati</taxon>
        <taxon>Bacteroidota</taxon>
        <taxon>Flavobacteriia</taxon>
        <taxon>Flavobacteriales</taxon>
        <taxon>Flavobacteriaceae</taxon>
        <taxon>Lacinutrix</taxon>
    </lineage>
</organism>
<feature type="transmembrane region" description="Helical" evidence="1">
    <location>
        <begin position="12"/>
        <end position="29"/>
    </location>
</feature>
<gene>
    <name evidence="2" type="ORF">ACFSSB_04685</name>
</gene>
<comment type="caution">
    <text evidence="2">The sequence shown here is derived from an EMBL/GenBank/DDBJ whole genome shotgun (WGS) entry which is preliminary data.</text>
</comment>
<reference evidence="3" key="1">
    <citation type="journal article" date="2019" name="Int. J. Syst. Evol. Microbiol.">
        <title>The Global Catalogue of Microorganisms (GCM) 10K type strain sequencing project: providing services to taxonomists for standard genome sequencing and annotation.</title>
        <authorList>
            <consortium name="The Broad Institute Genomics Platform"/>
            <consortium name="The Broad Institute Genome Sequencing Center for Infectious Disease"/>
            <person name="Wu L."/>
            <person name="Ma J."/>
        </authorList>
    </citation>
    <scope>NUCLEOTIDE SEQUENCE [LARGE SCALE GENOMIC DNA]</scope>
    <source>
        <strain evidence="3">KCTC 42808</strain>
    </source>
</reference>
<keyword evidence="1" id="KW-0472">Membrane</keyword>
<feature type="transmembrane region" description="Helical" evidence="1">
    <location>
        <begin position="41"/>
        <end position="59"/>
    </location>
</feature>
<evidence type="ECO:0000256" key="1">
    <source>
        <dbReference type="SAM" id="Phobius"/>
    </source>
</evidence>
<dbReference type="Proteomes" id="UP001597467">
    <property type="component" value="Unassembled WGS sequence"/>
</dbReference>
<keyword evidence="3" id="KW-1185">Reference proteome</keyword>
<evidence type="ECO:0000313" key="2">
    <source>
        <dbReference type="EMBL" id="MFD2541607.1"/>
    </source>
</evidence>
<dbReference type="RefSeq" id="WP_379901492.1">
    <property type="nucleotide sequence ID" value="NZ_JBHULM010000007.1"/>
</dbReference>
<keyword evidence="1" id="KW-0812">Transmembrane</keyword>